<gene>
    <name evidence="3" type="ORF">N7Z68_19225</name>
</gene>
<accession>A0ABT5VMK2</accession>
<dbReference type="Proteomes" id="UP001148125">
    <property type="component" value="Unassembled WGS sequence"/>
</dbReference>
<evidence type="ECO:0000313" key="3">
    <source>
        <dbReference type="EMBL" id="MDE5415499.1"/>
    </source>
</evidence>
<organism evidence="3 4">
    <name type="scientific">Alkalihalobacterium chitinilyticum</name>
    <dbReference type="NCBI Taxonomy" id="2980103"/>
    <lineage>
        <taxon>Bacteria</taxon>
        <taxon>Bacillati</taxon>
        <taxon>Bacillota</taxon>
        <taxon>Bacilli</taxon>
        <taxon>Bacillales</taxon>
        <taxon>Bacillaceae</taxon>
        <taxon>Alkalihalobacterium</taxon>
    </lineage>
</organism>
<feature type="domain" description="ApeA N-terminal" evidence="2">
    <location>
        <begin position="7"/>
        <end position="280"/>
    </location>
</feature>
<dbReference type="InterPro" id="IPR041229">
    <property type="entry name" value="HEPN_Apea"/>
</dbReference>
<comment type="caution">
    <text evidence="3">The sequence shown here is derived from an EMBL/GenBank/DDBJ whole genome shotgun (WGS) entry which is preliminary data.</text>
</comment>
<dbReference type="InterPro" id="IPR041223">
    <property type="entry name" value="ApeA_NTD"/>
</dbReference>
<evidence type="ECO:0000259" key="2">
    <source>
        <dbReference type="Pfam" id="PF18862"/>
    </source>
</evidence>
<name>A0ABT5VMK2_9BACI</name>
<keyword evidence="4" id="KW-1185">Reference proteome</keyword>
<evidence type="ECO:0000259" key="1">
    <source>
        <dbReference type="Pfam" id="PF18739"/>
    </source>
</evidence>
<dbReference type="RefSeq" id="WP_275120101.1">
    <property type="nucleotide sequence ID" value="NZ_JAOTPO010000016.1"/>
</dbReference>
<evidence type="ECO:0000313" key="4">
    <source>
        <dbReference type="Proteomes" id="UP001148125"/>
    </source>
</evidence>
<feature type="domain" description="Apea-like HEPN" evidence="1">
    <location>
        <begin position="310"/>
        <end position="442"/>
    </location>
</feature>
<dbReference type="EMBL" id="JAOTPO010000016">
    <property type="protein sequence ID" value="MDE5415499.1"/>
    <property type="molecule type" value="Genomic_DNA"/>
</dbReference>
<dbReference type="Pfam" id="PF18739">
    <property type="entry name" value="HEPN_Apea"/>
    <property type="match status" value="1"/>
</dbReference>
<evidence type="ECO:0008006" key="5">
    <source>
        <dbReference type="Google" id="ProtNLM"/>
    </source>
</evidence>
<proteinExistence type="predicted"/>
<protein>
    <recommendedName>
        <fullName evidence="5">ApeA N-terminal domain-containing protein</fullName>
    </recommendedName>
</protein>
<sequence length="471" mass="55414">MNVSLSATGSWKVDNSNQQYYGDLYLNKDEGGIVLYIRIPNSGPMMSYLELPLTIPFITGTTANGAEITLVDCVRISTESRIGSEEIFGYQATFMFNGVAFEKEEDISFTKMKISIPGIIQWGDTSNYVIPEIGDKETLIGLKTIEPIEIYSCEDYTLTYELTFSYPFEMMKEEITLEQVPYLVIEAQSPHQLEWFIKIGNQMKTLIEIAMGSPLGFNTMIVESPEVYHEFEDGKKRIRPLEVVHAYTQNKIKENNNKRILKHEFLFNLSELNQANFQKWQEISTIMEPIIELYIDSLYNRKLSVSRHFLNMIQALETYHSRRITYSLRDYKKRVEQLLELRHESFREEDKKFLLGGCKDFVTLRCRLAHLLLADYRFCFHTGDFKLKDFPQIVANTRNYYTHYNQNLEHKALKGEELITAFHILRNILEFYLLKELGFEEEFIHERIRERIRPIMTNIEIKKANKRKYDK</sequence>
<reference evidence="3" key="1">
    <citation type="submission" date="2024-05" db="EMBL/GenBank/DDBJ databases">
        <title>Alkalihalobacillus sp. strain MEB203 novel alkaliphilic bacterium from Lonar Lake, India.</title>
        <authorList>
            <person name="Joshi A."/>
            <person name="Thite S."/>
            <person name="Mengade P."/>
        </authorList>
    </citation>
    <scope>NUCLEOTIDE SEQUENCE</scope>
    <source>
        <strain evidence="3">MEB 203</strain>
    </source>
</reference>
<dbReference type="Pfam" id="PF18862">
    <property type="entry name" value="ApeA_NTD1"/>
    <property type="match status" value="1"/>
</dbReference>